<dbReference type="OrthoDB" id="8611426at2"/>
<sequence length="211" mass="23651">MRASEELLKAIAVTAELTDTDLSEAAARVMADDLSEYPEDQVLKALVKCRREVKGRLRISDVVSRLDDGRPGPEEAWAMIPHNERDSVVWTEEMAEAYGIAAPLINDGDRVQARMAFLETYKDRCEKARSEKLPVKWSPSLGFDKNGRERVLLEAVEKGRLSHDHVVGLLPPTPAQQFLIEDKSKGLTKVSDKFKELKLIVSKKNADPVLE</sequence>
<gene>
    <name evidence="1" type="ORF">SAMN05216326_12539</name>
</gene>
<reference evidence="2" key="1">
    <citation type="submission" date="2016-10" db="EMBL/GenBank/DDBJ databases">
        <authorList>
            <person name="Varghese N."/>
            <person name="Submissions S."/>
        </authorList>
    </citation>
    <scope>NUCLEOTIDE SEQUENCE [LARGE SCALE GENOMIC DNA]</scope>
    <source>
        <strain evidence="2">Nm71</strain>
    </source>
</reference>
<dbReference type="Proteomes" id="UP000199345">
    <property type="component" value="Unassembled WGS sequence"/>
</dbReference>
<dbReference type="EMBL" id="FOIA01000025">
    <property type="protein sequence ID" value="SET40830.1"/>
    <property type="molecule type" value="Genomic_DNA"/>
</dbReference>
<dbReference type="AlphaFoldDB" id="A0A1I0E8Z6"/>
<evidence type="ECO:0000313" key="1">
    <source>
        <dbReference type="EMBL" id="SET40830.1"/>
    </source>
</evidence>
<proteinExistence type="predicted"/>
<organism evidence="1 2">
    <name type="scientific">Nitrosomonas marina</name>
    <dbReference type="NCBI Taxonomy" id="917"/>
    <lineage>
        <taxon>Bacteria</taxon>
        <taxon>Pseudomonadati</taxon>
        <taxon>Pseudomonadota</taxon>
        <taxon>Betaproteobacteria</taxon>
        <taxon>Nitrosomonadales</taxon>
        <taxon>Nitrosomonadaceae</taxon>
        <taxon>Nitrosomonas</taxon>
    </lineage>
</organism>
<protein>
    <submittedName>
        <fullName evidence="1">Uncharacterized protein</fullName>
    </submittedName>
</protein>
<keyword evidence="2" id="KW-1185">Reference proteome</keyword>
<dbReference type="RefSeq" id="WP_143058803.1">
    <property type="nucleotide sequence ID" value="NZ_FOIA01000025.1"/>
</dbReference>
<evidence type="ECO:0000313" key="2">
    <source>
        <dbReference type="Proteomes" id="UP000199345"/>
    </source>
</evidence>
<accession>A0A1I0E8Z6</accession>
<name>A0A1I0E8Z6_9PROT</name>